<organism evidence="3 4">
    <name type="scientific">Candidatus Propionivibrio dominans</name>
    <dbReference type="NCBI Taxonomy" id="2954373"/>
    <lineage>
        <taxon>Bacteria</taxon>
        <taxon>Pseudomonadati</taxon>
        <taxon>Pseudomonadota</taxon>
        <taxon>Betaproteobacteria</taxon>
        <taxon>Rhodocyclales</taxon>
        <taxon>Rhodocyclaceae</taxon>
        <taxon>Propionivibrio</taxon>
    </lineage>
</organism>
<dbReference type="PROSITE" id="PS51084">
    <property type="entry name" value="HIT_2"/>
    <property type="match status" value="1"/>
</dbReference>
<evidence type="ECO:0000313" key="4">
    <source>
        <dbReference type="Proteomes" id="UP000886602"/>
    </source>
</evidence>
<dbReference type="AlphaFoldDB" id="A0A9D7I872"/>
<protein>
    <submittedName>
        <fullName evidence="3">HIT family protein</fullName>
    </submittedName>
</protein>
<feature type="domain" description="HIT" evidence="2">
    <location>
        <begin position="6"/>
        <end position="110"/>
    </location>
</feature>
<dbReference type="Gene3D" id="3.30.428.10">
    <property type="entry name" value="HIT-like"/>
    <property type="match status" value="1"/>
</dbReference>
<dbReference type="InterPro" id="IPR036265">
    <property type="entry name" value="HIT-like_sf"/>
</dbReference>
<dbReference type="InterPro" id="IPR011146">
    <property type="entry name" value="HIT-like"/>
</dbReference>
<comment type="caution">
    <text evidence="3">The sequence shown here is derived from an EMBL/GenBank/DDBJ whole genome shotgun (WGS) entry which is preliminary data.</text>
</comment>
<feature type="short sequence motif" description="Histidine triad motif" evidence="1">
    <location>
        <begin position="95"/>
        <end position="99"/>
    </location>
</feature>
<dbReference type="EMBL" id="JADJNC010000009">
    <property type="protein sequence ID" value="MBK7422822.1"/>
    <property type="molecule type" value="Genomic_DNA"/>
</dbReference>
<evidence type="ECO:0000313" key="3">
    <source>
        <dbReference type="EMBL" id="MBK7422822.1"/>
    </source>
</evidence>
<dbReference type="GO" id="GO:0003824">
    <property type="term" value="F:catalytic activity"/>
    <property type="evidence" value="ECO:0007669"/>
    <property type="project" value="InterPro"/>
</dbReference>
<evidence type="ECO:0000256" key="1">
    <source>
        <dbReference type="PROSITE-ProRule" id="PRU00464"/>
    </source>
</evidence>
<name>A0A9D7I872_9RHOO</name>
<reference evidence="3" key="1">
    <citation type="submission" date="2020-10" db="EMBL/GenBank/DDBJ databases">
        <title>Connecting structure to function with the recovery of over 1000 high-quality activated sludge metagenome-assembled genomes encoding full-length rRNA genes using long-read sequencing.</title>
        <authorList>
            <person name="Singleton C.M."/>
            <person name="Petriglieri F."/>
            <person name="Kristensen J.M."/>
            <person name="Kirkegaard R.H."/>
            <person name="Michaelsen T.Y."/>
            <person name="Andersen M.H."/>
            <person name="Karst S.M."/>
            <person name="Dueholm M.S."/>
            <person name="Nielsen P.H."/>
            <person name="Albertsen M."/>
        </authorList>
    </citation>
    <scope>NUCLEOTIDE SEQUENCE</scope>
    <source>
        <strain evidence="3">EsbW_18-Q3-R4-48_MAXAC.044</strain>
    </source>
</reference>
<accession>A0A9D7I872</accession>
<evidence type="ECO:0000259" key="2">
    <source>
        <dbReference type="PROSITE" id="PS51084"/>
    </source>
</evidence>
<proteinExistence type="predicted"/>
<dbReference type="Pfam" id="PF01230">
    <property type="entry name" value="HIT"/>
    <property type="match status" value="1"/>
</dbReference>
<sequence length="154" mass="17462">MAKPSVLCQSCELCSSVGGELVWENTLCRVVNIDDPDYPGFCRVILNRHEREMTDLSEDAQQEMMRVVFAVEASLRRLLNPHKINLASLGNMTPHVHWHVIPRWRDDRCYPNPIWASALRTDSSIDAIIDTCRLREELTVLLGEPAAASSECRS</sequence>
<dbReference type="SUPFAM" id="SSF54197">
    <property type="entry name" value="HIT-like"/>
    <property type="match status" value="1"/>
</dbReference>
<gene>
    <name evidence="3" type="ORF">IPJ48_06820</name>
</gene>
<dbReference type="Proteomes" id="UP000886602">
    <property type="component" value="Unassembled WGS sequence"/>
</dbReference>